<gene>
    <name evidence="2" type="ORF">QRX50_20780</name>
</gene>
<accession>A0A9Y2MVL4</accession>
<reference evidence="2 3" key="1">
    <citation type="submission" date="2023-06" db="EMBL/GenBank/DDBJ databases">
        <authorList>
            <person name="Oyuntsetseg B."/>
            <person name="Kim S.B."/>
        </authorList>
    </citation>
    <scope>NUCLEOTIDE SEQUENCE [LARGE SCALE GENOMIC DNA]</scope>
    <source>
        <strain evidence="2 3">2-15</strain>
    </source>
</reference>
<dbReference type="RefSeq" id="WP_285973581.1">
    <property type="nucleotide sequence ID" value="NZ_CP127294.1"/>
</dbReference>
<keyword evidence="3" id="KW-1185">Reference proteome</keyword>
<dbReference type="KEGG" id="acab:QRX50_20780"/>
<organism evidence="2 3">
    <name type="scientific">Amycolatopsis carbonis</name>
    <dbReference type="NCBI Taxonomy" id="715471"/>
    <lineage>
        <taxon>Bacteria</taxon>
        <taxon>Bacillati</taxon>
        <taxon>Actinomycetota</taxon>
        <taxon>Actinomycetes</taxon>
        <taxon>Pseudonocardiales</taxon>
        <taxon>Pseudonocardiaceae</taxon>
        <taxon>Amycolatopsis</taxon>
    </lineage>
</organism>
<keyword evidence="1" id="KW-0812">Transmembrane</keyword>
<dbReference type="EMBL" id="CP127294">
    <property type="protein sequence ID" value="WIX83020.1"/>
    <property type="molecule type" value="Genomic_DNA"/>
</dbReference>
<protein>
    <submittedName>
        <fullName evidence="2">Uncharacterized protein</fullName>
    </submittedName>
</protein>
<evidence type="ECO:0000256" key="1">
    <source>
        <dbReference type="SAM" id="Phobius"/>
    </source>
</evidence>
<feature type="transmembrane region" description="Helical" evidence="1">
    <location>
        <begin position="29"/>
        <end position="49"/>
    </location>
</feature>
<evidence type="ECO:0000313" key="2">
    <source>
        <dbReference type="EMBL" id="WIX83020.1"/>
    </source>
</evidence>
<dbReference type="Proteomes" id="UP001236014">
    <property type="component" value="Chromosome"/>
</dbReference>
<name>A0A9Y2MVL4_9PSEU</name>
<keyword evidence="1" id="KW-1133">Transmembrane helix</keyword>
<proteinExistence type="predicted"/>
<sequence length="77" mass="8258">MTPASPSWIALLQDMLTRALTSKAAFRRLVTLVAVTATAVAVLLGVVLLCAGKDIGWWSVMAVNSVPALRAVRRKPR</sequence>
<keyword evidence="1" id="KW-0472">Membrane</keyword>
<evidence type="ECO:0000313" key="3">
    <source>
        <dbReference type="Proteomes" id="UP001236014"/>
    </source>
</evidence>
<dbReference type="AlphaFoldDB" id="A0A9Y2MVL4"/>